<feature type="transmembrane region" description="Helical" evidence="1">
    <location>
        <begin position="116"/>
        <end position="137"/>
    </location>
</feature>
<feature type="transmembrane region" description="Helical" evidence="1">
    <location>
        <begin position="46"/>
        <end position="64"/>
    </location>
</feature>
<organism evidence="2">
    <name type="scientific">uncultured Rubrobacteraceae bacterium</name>
    <dbReference type="NCBI Taxonomy" id="349277"/>
    <lineage>
        <taxon>Bacteria</taxon>
        <taxon>Bacillati</taxon>
        <taxon>Actinomycetota</taxon>
        <taxon>Rubrobacteria</taxon>
        <taxon>Rubrobacterales</taxon>
        <taxon>Rubrobacteraceae</taxon>
        <taxon>environmental samples</taxon>
    </lineage>
</organism>
<evidence type="ECO:0000313" key="2">
    <source>
        <dbReference type="EMBL" id="CAA9394119.1"/>
    </source>
</evidence>
<evidence type="ECO:0000256" key="1">
    <source>
        <dbReference type="SAM" id="Phobius"/>
    </source>
</evidence>
<keyword evidence="1" id="KW-0812">Transmembrane</keyword>
<accession>A0A6J4NQ12</accession>
<feature type="transmembrane region" description="Helical" evidence="1">
    <location>
        <begin position="12"/>
        <end position="34"/>
    </location>
</feature>
<name>A0A6J4NQ12_9ACTN</name>
<feature type="transmembrane region" description="Helical" evidence="1">
    <location>
        <begin position="71"/>
        <end position="96"/>
    </location>
</feature>
<keyword evidence="1" id="KW-0472">Membrane</keyword>
<dbReference type="EMBL" id="CADCUZ010000012">
    <property type="protein sequence ID" value="CAA9394119.1"/>
    <property type="molecule type" value="Genomic_DNA"/>
</dbReference>
<dbReference type="AlphaFoldDB" id="A0A6J4NQ12"/>
<sequence>MRHMSKGARSLVYLTLACAFAATLYGFGASVFSWQSAYDGSGREPLIQATRVFVYVALGVMLAFRGGWPGVAAAVVMALAAASAEWALFPLSYGWAALGQEAGYAKEFGNVTRPAYAPWIAYDIFAVAISAALAQCLRMMVHVNPRDIGGG</sequence>
<gene>
    <name evidence="2" type="ORF">AVDCRST_MAG55-266</name>
</gene>
<keyword evidence="1" id="KW-1133">Transmembrane helix</keyword>
<protein>
    <submittedName>
        <fullName evidence="2">Uncharacterized protein</fullName>
    </submittedName>
</protein>
<reference evidence="2" key="1">
    <citation type="submission" date="2020-02" db="EMBL/GenBank/DDBJ databases">
        <authorList>
            <person name="Meier V. D."/>
        </authorList>
    </citation>
    <scope>NUCLEOTIDE SEQUENCE</scope>
    <source>
        <strain evidence="2">AVDCRST_MAG55</strain>
    </source>
</reference>
<proteinExistence type="predicted"/>